<evidence type="ECO:0000256" key="1">
    <source>
        <dbReference type="ARBA" id="ARBA00004323"/>
    </source>
</evidence>
<dbReference type="GO" id="GO:0016758">
    <property type="term" value="F:hexosyltransferase activity"/>
    <property type="evidence" value="ECO:0007669"/>
    <property type="project" value="InterPro"/>
</dbReference>
<keyword evidence="5" id="KW-0812">Transmembrane</keyword>
<keyword evidence="7" id="KW-1133">Transmembrane helix</keyword>
<evidence type="ECO:0000256" key="2">
    <source>
        <dbReference type="ARBA" id="ARBA00008661"/>
    </source>
</evidence>
<dbReference type="GO" id="GO:0000139">
    <property type="term" value="C:Golgi membrane"/>
    <property type="evidence" value="ECO:0007669"/>
    <property type="project" value="UniProtKB-SubCell"/>
</dbReference>
<evidence type="ECO:0000256" key="4">
    <source>
        <dbReference type="ARBA" id="ARBA00022679"/>
    </source>
</evidence>
<reference evidence="10" key="1">
    <citation type="submission" date="2005-10" db="EMBL/GenBank/DDBJ databases">
        <authorList>
            <person name="Loftus B.J."/>
            <person name="Nene V.M."/>
            <person name="Hannick L.I."/>
            <person name="Bidwell S."/>
            <person name="Haas B."/>
            <person name="Amedeo P."/>
            <person name="Orvis J."/>
            <person name="Wortman J.R."/>
            <person name="White O.R."/>
            <person name="Salzberg S."/>
            <person name="Shumway M."/>
            <person name="Koo H."/>
            <person name="Zhao Y."/>
            <person name="Holmes M."/>
            <person name="Miller J."/>
            <person name="Schatz M."/>
            <person name="Pop M."/>
            <person name="Pai G."/>
            <person name="Utterback T."/>
            <person name="Rogers Y.-H."/>
            <person name="Kravitz S."/>
            <person name="Fraser C.M."/>
        </authorList>
    </citation>
    <scope>NUCLEOTIDE SEQUENCE</scope>
    <source>
        <strain evidence="10">Liverpool</strain>
    </source>
</reference>
<dbReference type="VEuPathDB" id="VectorBase:AAEL021453"/>
<evidence type="ECO:0000313" key="11">
    <source>
        <dbReference type="Proteomes" id="UP000682892"/>
    </source>
</evidence>
<name>Q16I18_AEDAE</name>
<reference evidence="10" key="3">
    <citation type="submission" date="2012-09" db="EMBL/GenBank/DDBJ databases">
        <authorList>
            <consortium name="VectorBase"/>
        </authorList>
    </citation>
    <scope>NUCLEOTIDE SEQUENCE</scope>
    <source>
        <strain evidence="10">Liverpool</strain>
    </source>
</reference>
<reference evidence="10" key="2">
    <citation type="journal article" date="2007" name="Science">
        <title>Genome sequence of Aedes aegypti, a major arbovirus vector.</title>
        <authorList>
            <person name="Nene V."/>
            <person name="Wortman J.R."/>
            <person name="Lawson D."/>
            <person name="Haas B."/>
            <person name="Kodira C."/>
            <person name="Tu Z.J."/>
            <person name="Loftus B."/>
            <person name="Xi Z."/>
            <person name="Megy K."/>
            <person name="Grabherr M."/>
            <person name="Ren Q."/>
            <person name="Zdobnov E.M."/>
            <person name="Lobo N.F."/>
            <person name="Campbell K.S."/>
            <person name="Brown S.E."/>
            <person name="Bonaldo M.F."/>
            <person name="Zhu J."/>
            <person name="Sinkins S.P."/>
            <person name="Hogenkamp D.G."/>
            <person name="Amedeo P."/>
            <person name="Arensburger P."/>
            <person name="Atkinson P.W."/>
            <person name="Bidwell S."/>
            <person name="Biedler J."/>
            <person name="Birney E."/>
            <person name="Bruggner R.V."/>
            <person name="Costas J."/>
            <person name="Coy M.R."/>
            <person name="Crabtree J."/>
            <person name="Crawford M."/>
            <person name="Debruyn B."/>
            <person name="Decaprio D."/>
            <person name="Eiglmeier K."/>
            <person name="Eisenstadt E."/>
            <person name="El-Dorry H."/>
            <person name="Gelbart W.M."/>
            <person name="Gomes S.L."/>
            <person name="Hammond M."/>
            <person name="Hannick L.I."/>
            <person name="Hogan J.R."/>
            <person name="Holmes M.H."/>
            <person name="Jaffe D."/>
            <person name="Johnston J.S."/>
            <person name="Kennedy R.C."/>
            <person name="Koo H."/>
            <person name="Kravitz S."/>
            <person name="Kriventseva E.V."/>
            <person name="Kulp D."/>
            <person name="Labutti K."/>
            <person name="Lee E."/>
            <person name="Li S."/>
            <person name="Lovin D.D."/>
            <person name="Mao C."/>
            <person name="Mauceli E."/>
            <person name="Menck C.F."/>
            <person name="Miller J.R."/>
            <person name="Montgomery P."/>
            <person name="Mori A."/>
            <person name="Nascimento A.L."/>
            <person name="Naveira H.F."/>
            <person name="Nusbaum C."/>
            <person name="O'leary S."/>
            <person name="Orvis J."/>
            <person name="Pertea M."/>
            <person name="Quesneville H."/>
            <person name="Reidenbach K.R."/>
            <person name="Rogers Y.H."/>
            <person name="Roth C.W."/>
            <person name="Schneider J.R."/>
            <person name="Schatz M."/>
            <person name="Shumway M."/>
            <person name="Stanke M."/>
            <person name="Stinson E.O."/>
            <person name="Tubio J.M."/>
            <person name="Vanzee J.P."/>
            <person name="Verjovski-Almeida S."/>
            <person name="Werner D."/>
            <person name="White O."/>
            <person name="Wyder S."/>
            <person name="Zeng Q."/>
            <person name="Zhao Q."/>
            <person name="Zhao Y."/>
            <person name="Hill C.A."/>
            <person name="Raikhel A.S."/>
            <person name="Soares M.B."/>
            <person name="Knudson D.L."/>
            <person name="Lee N.H."/>
            <person name="Galagan J."/>
            <person name="Salzberg S.L."/>
            <person name="Paulsen I.T."/>
            <person name="Dimopoulos G."/>
            <person name="Collins F.H."/>
            <person name="Birren B."/>
            <person name="Fraser-Liggett C.M."/>
            <person name="Severson D.W."/>
        </authorList>
    </citation>
    <scope>NUCLEOTIDE SEQUENCE [LARGE SCALE GENOMIC DNA]</scope>
    <source>
        <strain evidence="10">Liverpool</strain>
    </source>
</reference>
<accession>Q16I18</accession>
<keyword evidence="8" id="KW-0333">Golgi apparatus</keyword>
<protein>
    <submittedName>
        <fullName evidence="10">AAEL013827-PA</fullName>
    </submittedName>
</protein>
<dbReference type="VEuPathDB" id="VectorBase:AAEL026747"/>
<evidence type="ECO:0000256" key="5">
    <source>
        <dbReference type="ARBA" id="ARBA00022692"/>
    </source>
</evidence>
<keyword evidence="3" id="KW-0328">Glycosyltransferase</keyword>
<evidence type="ECO:0000313" key="10">
    <source>
        <dbReference type="EMBL" id="EAT33906.1"/>
    </source>
</evidence>
<gene>
    <name evidence="10" type="ORF">AaeL_AAEL013827</name>
</gene>
<evidence type="ECO:0000256" key="8">
    <source>
        <dbReference type="ARBA" id="ARBA00023034"/>
    </source>
</evidence>
<evidence type="ECO:0000256" key="7">
    <source>
        <dbReference type="ARBA" id="ARBA00022989"/>
    </source>
</evidence>
<comment type="similarity">
    <text evidence="2">Belongs to the glycosyltransferase 31 family.</text>
</comment>
<organism evidence="10 11">
    <name type="scientific">Aedes aegypti</name>
    <name type="common">Yellowfever mosquito</name>
    <name type="synonym">Culex aegypti</name>
    <dbReference type="NCBI Taxonomy" id="7159"/>
    <lineage>
        <taxon>Eukaryota</taxon>
        <taxon>Metazoa</taxon>
        <taxon>Ecdysozoa</taxon>
        <taxon>Arthropoda</taxon>
        <taxon>Hexapoda</taxon>
        <taxon>Insecta</taxon>
        <taxon>Pterygota</taxon>
        <taxon>Neoptera</taxon>
        <taxon>Endopterygota</taxon>
        <taxon>Diptera</taxon>
        <taxon>Nematocera</taxon>
        <taxon>Culicoidea</taxon>
        <taxon>Culicidae</taxon>
        <taxon>Culicinae</taxon>
        <taxon>Aedini</taxon>
        <taxon>Aedes</taxon>
        <taxon>Stegomyia</taxon>
    </lineage>
</organism>
<evidence type="ECO:0000256" key="9">
    <source>
        <dbReference type="ARBA" id="ARBA00023136"/>
    </source>
</evidence>
<sequence length="184" mass="21094">MFMDYLNTIAVKEYFKLLTLKGDSDKAQQWEIGGSKTLQKGMAVDGKLNVVHVNRLILDNILYNSARKTGPMNIAGLWNITKLATKYLATKQINGPAYLMTSDIIVELYNKSLSQTYLKLEDVYTTGIVAQLLNIHRINIKEFLNRRIAFNQCNIKKSISIHMIKTNEQYDLWKKLSDNSVQCK</sequence>
<proteinExistence type="inferred from homology"/>
<evidence type="ECO:0000256" key="3">
    <source>
        <dbReference type="ARBA" id="ARBA00022676"/>
    </source>
</evidence>
<keyword evidence="9" id="KW-0472">Membrane</keyword>
<dbReference type="Proteomes" id="UP000682892">
    <property type="component" value="Unassembled WGS sequence"/>
</dbReference>
<comment type="subcellular location">
    <subcellularLocation>
        <location evidence="1">Golgi apparatus membrane</location>
        <topology evidence="1">Single-pass type II membrane protein</topology>
    </subcellularLocation>
</comment>
<dbReference type="Pfam" id="PF01762">
    <property type="entry name" value="Galactosyl_T"/>
    <property type="match status" value="1"/>
</dbReference>
<dbReference type="PaxDb" id="7159-AAEL013827-PA"/>
<dbReference type="InterPro" id="IPR002659">
    <property type="entry name" value="Glyco_trans_31"/>
</dbReference>
<dbReference type="AlphaFoldDB" id="Q16I18"/>
<dbReference type="PhylomeDB" id="Q16I18"/>
<evidence type="ECO:0000256" key="6">
    <source>
        <dbReference type="ARBA" id="ARBA00022968"/>
    </source>
</evidence>
<keyword evidence="4" id="KW-0808">Transferase</keyword>
<dbReference type="EMBL" id="CH478117">
    <property type="protein sequence ID" value="EAT33906.1"/>
    <property type="molecule type" value="Genomic_DNA"/>
</dbReference>
<dbReference type="STRING" id="7159.Q16I18"/>
<keyword evidence="6" id="KW-0735">Signal-anchor</keyword>